<comment type="caution">
    <text evidence="2">The sequence shown here is derived from an EMBL/GenBank/DDBJ whole genome shotgun (WGS) entry which is preliminary data.</text>
</comment>
<accession>A0A100Y271</accession>
<evidence type="ECO:0000313" key="2">
    <source>
        <dbReference type="EMBL" id="KUH36331.1"/>
    </source>
</evidence>
<reference evidence="2 3" key="1">
    <citation type="submission" date="2015-11" db="EMBL/GenBank/DDBJ databases">
        <title>Genome-wide analysis reveals the secondary metabolome in Streptomyces kanasensis ZX01.</title>
        <authorList>
            <person name="Zhang G."/>
            <person name="Han L."/>
            <person name="Feng J."/>
            <person name="Zhang X."/>
        </authorList>
    </citation>
    <scope>NUCLEOTIDE SEQUENCE [LARGE SCALE GENOMIC DNA]</scope>
    <source>
        <strain evidence="2 3">ZX01</strain>
    </source>
</reference>
<proteinExistence type="predicted"/>
<organism evidence="2 3">
    <name type="scientific">Streptomyces kanasensis</name>
    <dbReference type="NCBI Taxonomy" id="936756"/>
    <lineage>
        <taxon>Bacteria</taxon>
        <taxon>Bacillati</taxon>
        <taxon>Actinomycetota</taxon>
        <taxon>Actinomycetes</taxon>
        <taxon>Kitasatosporales</taxon>
        <taxon>Streptomycetaceae</taxon>
        <taxon>Streptomyces</taxon>
    </lineage>
</organism>
<sequence>MSTHTAPSTGGGPTRSSAASQPLPLSGDDQGRIRTCRPARADREPEDPAALEWNIVLGED</sequence>
<dbReference type="AlphaFoldDB" id="A0A100Y271"/>
<protein>
    <submittedName>
        <fullName evidence="2">Uncharacterized protein</fullName>
    </submittedName>
</protein>
<feature type="region of interest" description="Disordered" evidence="1">
    <location>
        <begin position="1"/>
        <end position="60"/>
    </location>
</feature>
<feature type="compositionally biased region" description="Polar residues" evidence="1">
    <location>
        <begin position="1"/>
        <end position="20"/>
    </location>
</feature>
<gene>
    <name evidence="2" type="ORF">ATE80_24115</name>
</gene>
<dbReference type="EMBL" id="LNSV01000081">
    <property type="protein sequence ID" value="KUH36331.1"/>
    <property type="molecule type" value="Genomic_DNA"/>
</dbReference>
<dbReference type="RefSeq" id="WP_058944368.1">
    <property type="nucleotide sequence ID" value="NZ_LNSV01000081.1"/>
</dbReference>
<keyword evidence="3" id="KW-1185">Reference proteome</keyword>
<evidence type="ECO:0000313" key="3">
    <source>
        <dbReference type="Proteomes" id="UP000054011"/>
    </source>
</evidence>
<evidence type="ECO:0000256" key="1">
    <source>
        <dbReference type="SAM" id="MobiDB-lite"/>
    </source>
</evidence>
<dbReference type="OrthoDB" id="4324803at2"/>
<dbReference type="Proteomes" id="UP000054011">
    <property type="component" value="Unassembled WGS sequence"/>
</dbReference>
<name>A0A100Y271_9ACTN</name>